<evidence type="ECO:0000313" key="18">
    <source>
        <dbReference type="Proteomes" id="UP000006764"/>
    </source>
</evidence>
<dbReference type="GO" id="GO:0160151">
    <property type="term" value="F:tRNA pseudouridine(32) synthase activity"/>
    <property type="evidence" value="ECO:0007669"/>
    <property type="project" value="UniProtKB-EC"/>
</dbReference>
<dbReference type="STRING" id="391936.S7S_09730"/>
<organism evidence="17 18">
    <name type="scientific">Isoalcanivorax pacificus W11-5</name>
    <dbReference type="NCBI Taxonomy" id="391936"/>
    <lineage>
        <taxon>Bacteria</taxon>
        <taxon>Pseudomonadati</taxon>
        <taxon>Pseudomonadota</taxon>
        <taxon>Gammaproteobacteria</taxon>
        <taxon>Oceanospirillales</taxon>
        <taxon>Alcanivoracaceae</taxon>
        <taxon>Isoalcanivorax</taxon>
    </lineage>
</organism>
<evidence type="ECO:0000259" key="16">
    <source>
        <dbReference type="Pfam" id="PF00849"/>
    </source>
</evidence>
<dbReference type="EC" id="5.4.99.28" evidence="8"/>
<evidence type="ECO:0000256" key="10">
    <source>
        <dbReference type="ARBA" id="ARBA00039988"/>
    </source>
</evidence>
<comment type="similarity">
    <text evidence="1">Belongs to the pseudouridine synthase RluA family.</text>
</comment>
<evidence type="ECO:0000256" key="5">
    <source>
        <dbReference type="ARBA" id="ARBA00036184"/>
    </source>
</evidence>
<comment type="catalytic activity">
    <reaction evidence="5">
        <text>uridine(32) in tRNA = pseudouridine(32) in tRNA</text>
        <dbReference type="Rhea" id="RHEA:42544"/>
        <dbReference type="Rhea" id="RHEA-COMP:10107"/>
        <dbReference type="Rhea" id="RHEA-COMP:10108"/>
        <dbReference type="ChEBI" id="CHEBI:65314"/>
        <dbReference type="ChEBI" id="CHEBI:65315"/>
        <dbReference type="EC" id="5.4.99.28"/>
    </reaction>
</comment>
<accession>A0A0B4XPH4</accession>
<evidence type="ECO:0000256" key="13">
    <source>
        <dbReference type="ARBA" id="ARBA00042844"/>
    </source>
</evidence>
<dbReference type="PANTHER" id="PTHR21600">
    <property type="entry name" value="MITOCHONDRIAL RNA PSEUDOURIDINE SYNTHASE"/>
    <property type="match status" value="1"/>
</dbReference>
<dbReference type="InterPro" id="IPR006224">
    <property type="entry name" value="PsdUridine_synth_RluA-like_CS"/>
</dbReference>
<dbReference type="InterPro" id="IPR020103">
    <property type="entry name" value="PsdUridine_synth_cat_dom_sf"/>
</dbReference>
<dbReference type="HOGENOM" id="CLU_016902_11_1_6"/>
<dbReference type="RefSeq" id="WP_008735469.1">
    <property type="nucleotide sequence ID" value="NZ_CP004387.1"/>
</dbReference>
<evidence type="ECO:0000313" key="17">
    <source>
        <dbReference type="EMBL" id="AJD48358.1"/>
    </source>
</evidence>
<dbReference type="Proteomes" id="UP000006764">
    <property type="component" value="Chromosome"/>
</dbReference>
<evidence type="ECO:0000256" key="7">
    <source>
        <dbReference type="ARBA" id="ARBA00037305"/>
    </source>
</evidence>
<evidence type="ECO:0000256" key="1">
    <source>
        <dbReference type="ARBA" id="ARBA00010876"/>
    </source>
</evidence>
<evidence type="ECO:0000256" key="4">
    <source>
        <dbReference type="ARBA" id="ARBA00023235"/>
    </source>
</evidence>
<dbReference type="InterPro" id="IPR050188">
    <property type="entry name" value="RluA_PseudoU_synthase"/>
</dbReference>
<dbReference type="Gene3D" id="3.30.2350.10">
    <property type="entry name" value="Pseudouridine synthase"/>
    <property type="match status" value="1"/>
</dbReference>
<evidence type="ECO:0000256" key="15">
    <source>
        <dbReference type="ARBA" id="ARBA00043143"/>
    </source>
</evidence>
<keyword evidence="3" id="KW-0819">tRNA processing</keyword>
<evidence type="ECO:0000256" key="11">
    <source>
        <dbReference type="ARBA" id="ARBA00041266"/>
    </source>
</evidence>
<dbReference type="CDD" id="cd02869">
    <property type="entry name" value="PseudoU_synth_RluA_like"/>
    <property type="match status" value="1"/>
</dbReference>
<evidence type="ECO:0000256" key="9">
    <source>
        <dbReference type="ARBA" id="ARBA00038945"/>
    </source>
</evidence>
<dbReference type="EC" id="5.4.99.29" evidence="9"/>
<dbReference type="GO" id="GO:0160142">
    <property type="term" value="F:23S rRNA pseudouridine(746) synthase activity"/>
    <property type="evidence" value="ECO:0007669"/>
    <property type="project" value="UniProtKB-EC"/>
</dbReference>
<dbReference type="SUPFAM" id="SSF55120">
    <property type="entry name" value="Pseudouridine synthase"/>
    <property type="match status" value="1"/>
</dbReference>
<reference evidence="17 18" key="1">
    <citation type="journal article" date="2012" name="J. Bacteriol.">
        <title>Genome sequence of an alkane-degrading bacterium, Alcanivorax pacificus type strain W11-5, isolated from deep sea sediment.</title>
        <authorList>
            <person name="Lai Q."/>
            <person name="Shao Z."/>
        </authorList>
    </citation>
    <scope>NUCLEOTIDE SEQUENCE [LARGE SCALE GENOMIC DNA]</scope>
    <source>
        <strain evidence="17 18">W11-5</strain>
    </source>
</reference>
<evidence type="ECO:0000256" key="6">
    <source>
        <dbReference type="ARBA" id="ARBA00036916"/>
    </source>
</evidence>
<dbReference type="PANTHER" id="PTHR21600:SF91">
    <property type="entry name" value="DUAL-SPECIFICITY RNA PSEUDOURIDINE SYNTHASE RLUA"/>
    <property type="match status" value="1"/>
</dbReference>
<dbReference type="GO" id="GO:0003723">
    <property type="term" value="F:RNA binding"/>
    <property type="evidence" value="ECO:0007669"/>
    <property type="project" value="InterPro"/>
</dbReference>
<dbReference type="KEGG" id="apac:S7S_09730"/>
<protein>
    <recommendedName>
        <fullName evidence="10">Dual-specificity RNA pseudouridine synthase RluA</fullName>
        <ecNumber evidence="8">5.4.99.28</ecNumber>
        <ecNumber evidence="9">5.4.99.29</ecNumber>
    </recommendedName>
    <alternativeName>
        <fullName evidence="11">23S rRNA pseudouridine(746) synthase</fullName>
    </alternativeName>
    <alternativeName>
        <fullName evidence="14">Ribosomal large subunit pseudouridine synthase A</fullName>
    </alternativeName>
    <alternativeName>
        <fullName evidence="13">rRNA pseudouridylate synthase A</fullName>
    </alternativeName>
    <alternativeName>
        <fullName evidence="15">rRNA-uridine isomerase A</fullName>
    </alternativeName>
    <alternativeName>
        <fullName evidence="12">tRNA pseudouridine(32) synthase</fullName>
    </alternativeName>
</protein>
<evidence type="ECO:0000256" key="14">
    <source>
        <dbReference type="ARBA" id="ARBA00042883"/>
    </source>
</evidence>
<dbReference type="Pfam" id="PF00849">
    <property type="entry name" value="PseudoU_synth_2"/>
    <property type="match status" value="1"/>
</dbReference>
<proteinExistence type="inferred from homology"/>
<comment type="catalytic activity">
    <reaction evidence="6">
        <text>uridine(746) in 23S rRNA = pseudouridine(746) in 23S rRNA</text>
        <dbReference type="Rhea" id="RHEA:42548"/>
        <dbReference type="Rhea" id="RHEA-COMP:10109"/>
        <dbReference type="Rhea" id="RHEA-COMP:10110"/>
        <dbReference type="ChEBI" id="CHEBI:65314"/>
        <dbReference type="ChEBI" id="CHEBI:65315"/>
        <dbReference type="EC" id="5.4.99.29"/>
    </reaction>
</comment>
<dbReference type="PROSITE" id="PS01129">
    <property type="entry name" value="PSI_RLU"/>
    <property type="match status" value="1"/>
</dbReference>
<evidence type="ECO:0000256" key="12">
    <source>
        <dbReference type="ARBA" id="ARBA00042372"/>
    </source>
</evidence>
<comment type="function">
    <text evidence="7">Dual specificity enzyme that catalyzes the synthesis of pseudouridine from uracil-746 in 23S ribosomal RNA and from uracil-32 in the anticodon stem and loop of transfer RNAs.</text>
</comment>
<dbReference type="GO" id="GO:0000455">
    <property type="term" value="P:enzyme-directed rRNA pseudouridine synthesis"/>
    <property type="evidence" value="ECO:0007669"/>
    <property type="project" value="TreeGrafter"/>
</dbReference>
<evidence type="ECO:0000256" key="3">
    <source>
        <dbReference type="ARBA" id="ARBA00022694"/>
    </source>
</evidence>
<dbReference type="InterPro" id="IPR006145">
    <property type="entry name" value="PsdUridine_synth_RsuA/RluA"/>
</dbReference>
<evidence type="ECO:0000256" key="8">
    <source>
        <dbReference type="ARBA" id="ARBA00038944"/>
    </source>
</evidence>
<evidence type="ECO:0000256" key="2">
    <source>
        <dbReference type="ARBA" id="ARBA00022552"/>
    </source>
</evidence>
<keyword evidence="18" id="KW-1185">Reference proteome</keyword>
<keyword evidence="2" id="KW-0698">rRNA processing</keyword>
<dbReference type="AlphaFoldDB" id="A0A0B4XPH4"/>
<dbReference type="EMBL" id="CP004387">
    <property type="protein sequence ID" value="AJD48358.1"/>
    <property type="molecule type" value="Genomic_DNA"/>
</dbReference>
<sequence>MTQAPLQERPYYIVPRCDEPVRTLYRDAHCWVVEKPSLLLSVPGRGPENRDSVTWRLQQDEPEVRVVHRLDLDTSGLMVFAIGIEAQRRLNRAFAEREVSKTYEAVVDGLVEDDAGEITLPIIADWANRPRQKICFERGKPSLTRYRVLDRDRNDDRTRLRLTPVTGRSHQLRIHLREIGHAILGCDLYAPPAALARSERLLLHATELGFNHPATGLWHQFSSAVPF</sequence>
<feature type="domain" description="Pseudouridine synthase RsuA/RluA-like" evidence="16">
    <location>
        <begin position="30"/>
        <end position="177"/>
    </location>
</feature>
<dbReference type="GO" id="GO:0008033">
    <property type="term" value="P:tRNA processing"/>
    <property type="evidence" value="ECO:0007669"/>
    <property type="project" value="UniProtKB-KW"/>
</dbReference>
<keyword evidence="4" id="KW-0413">Isomerase</keyword>
<gene>
    <name evidence="17" type="ORF">S7S_09730</name>
</gene>
<name>A0A0B4XPH4_9GAMM</name>